<evidence type="ECO:0000313" key="2">
    <source>
        <dbReference type="Proteomes" id="UP000078354"/>
    </source>
</evidence>
<accession>A0A191Z064</accession>
<dbReference type="Proteomes" id="UP000078354">
    <property type="component" value="Chromosome"/>
</dbReference>
<keyword evidence="2" id="KW-1185">Reference proteome</keyword>
<dbReference type="STRING" id="1853130.PMA3_26770"/>
<protein>
    <submittedName>
        <fullName evidence="1">Uncharacterized protein</fullName>
    </submittedName>
</protein>
<dbReference type="AlphaFoldDB" id="A0A191Z064"/>
<dbReference type="RefSeq" id="WP_064679995.1">
    <property type="nucleotide sequence ID" value="NZ_CP014870.1"/>
</dbReference>
<dbReference type="KEGG" id="psil:PMA3_26770"/>
<gene>
    <name evidence="1" type="ORF">PMA3_26770</name>
</gene>
<sequence length="107" mass="11655">MASMIEVTQDVVYELSGKKITIPADSIVQSSSELLEAQKFKEDGEIYASLFTGATQAGAVVWRVTADYGFTTPSIDGLELVECPEGIEIIQSLAVEIVEVDYEEDEC</sequence>
<dbReference type="EMBL" id="CP014870">
    <property type="protein sequence ID" value="ANJ58565.1"/>
    <property type="molecule type" value="Genomic_DNA"/>
</dbReference>
<name>A0A191Z064_9PSED</name>
<organism evidence="1 2">
    <name type="scientific">Pseudomonas silesiensis</name>
    <dbReference type="NCBI Taxonomy" id="1853130"/>
    <lineage>
        <taxon>Bacteria</taxon>
        <taxon>Pseudomonadati</taxon>
        <taxon>Pseudomonadota</taxon>
        <taxon>Gammaproteobacteria</taxon>
        <taxon>Pseudomonadales</taxon>
        <taxon>Pseudomonadaceae</taxon>
        <taxon>Pseudomonas</taxon>
    </lineage>
</organism>
<reference evidence="1 2" key="1">
    <citation type="journal article" date="2018" name="Syst. Appl. Microbiol.">
        <title>Pseudomonas silesiensis sp. nov. strain A3T isolated from a biological pesticide sewage treatment plant and analysis of the complete genome sequence.</title>
        <authorList>
            <person name="Kaminski M.A."/>
            <person name="Furmanczyk E.M."/>
            <person name="Sobczak A."/>
            <person name="Dziembowski A."/>
            <person name="Lipinski L."/>
        </authorList>
    </citation>
    <scope>NUCLEOTIDE SEQUENCE [LARGE SCALE GENOMIC DNA]</scope>
    <source>
        <strain evidence="1 2">A3</strain>
    </source>
</reference>
<evidence type="ECO:0000313" key="1">
    <source>
        <dbReference type="EMBL" id="ANJ58565.1"/>
    </source>
</evidence>
<dbReference type="OrthoDB" id="7013389at2"/>
<proteinExistence type="predicted"/>